<dbReference type="RefSeq" id="WP_344993005.1">
    <property type="nucleotide sequence ID" value="NZ_BAAAXV010000005.1"/>
</dbReference>
<dbReference type="InterPro" id="IPR005531">
    <property type="entry name" value="Asp23"/>
</dbReference>
<sequence length="178" mass="18663">MSNRSTEASQAATVPKARTYEGGPASALVTDKGTTTIADGVVAKIAGLAAREVSGVYAMGGGTARALGSMRGMVGVEESVSQGVSVEVGERQAAIDLDLVAEYGTAIPELSGAVRKNVINGVERMCGLEVTEVNIRIDDVHLPEQDRERESGMTRERESGMARGGQQRTDTGQEPRVQ</sequence>
<dbReference type="Proteomes" id="UP001589532">
    <property type="component" value="Unassembled WGS sequence"/>
</dbReference>
<keyword evidence="4" id="KW-1185">Reference proteome</keyword>
<dbReference type="Pfam" id="PF03780">
    <property type="entry name" value="Asp23"/>
    <property type="match status" value="1"/>
</dbReference>
<evidence type="ECO:0000256" key="1">
    <source>
        <dbReference type="ARBA" id="ARBA00005721"/>
    </source>
</evidence>
<evidence type="ECO:0000313" key="3">
    <source>
        <dbReference type="EMBL" id="MFB9623548.1"/>
    </source>
</evidence>
<feature type="compositionally biased region" description="Basic and acidic residues" evidence="2">
    <location>
        <begin position="141"/>
        <end position="160"/>
    </location>
</feature>
<name>A0ABV5RW39_9ACTN</name>
<dbReference type="PANTHER" id="PTHR34297">
    <property type="entry name" value="HYPOTHETICAL CYTOSOLIC PROTEIN-RELATED"/>
    <property type="match status" value="1"/>
</dbReference>
<protein>
    <submittedName>
        <fullName evidence="3">Asp23/Gls24 family envelope stress response protein</fullName>
    </submittedName>
</protein>
<evidence type="ECO:0000256" key="2">
    <source>
        <dbReference type="SAM" id="MobiDB-lite"/>
    </source>
</evidence>
<proteinExistence type="inferred from homology"/>
<gene>
    <name evidence="3" type="ORF">ACFFSA_10710</name>
</gene>
<evidence type="ECO:0000313" key="4">
    <source>
        <dbReference type="Proteomes" id="UP001589532"/>
    </source>
</evidence>
<organism evidence="3 4">
    <name type="scientific">Nonomuraea helvata</name>
    <dbReference type="NCBI Taxonomy" id="37484"/>
    <lineage>
        <taxon>Bacteria</taxon>
        <taxon>Bacillati</taxon>
        <taxon>Actinomycetota</taxon>
        <taxon>Actinomycetes</taxon>
        <taxon>Streptosporangiales</taxon>
        <taxon>Streptosporangiaceae</taxon>
        <taxon>Nonomuraea</taxon>
    </lineage>
</organism>
<accession>A0ABV5RW39</accession>
<comment type="similarity">
    <text evidence="1">Belongs to the asp23 family.</text>
</comment>
<feature type="region of interest" description="Disordered" evidence="2">
    <location>
        <begin position="141"/>
        <end position="178"/>
    </location>
</feature>
<dbReference type="PANTHER" id="PTHR34297:SF3">
    <property type="entry name" value="ALKALINE SHOCK PROTEIN 23"/>
    <property type="match status" value="1"/>
</dbReference>
<dbReference type="EMBL" id="JBHMBW010000007">
    <property type="protein sequence ID" value="MFB9623548.1"/>
    <property type="molecule type" value="Genomic_DNA"/>
</dbReference>
<reference evidence="3 4" key="1">
    <citation type="submission" date="2024-09" db="EMBL/GenBank/DDBJ databases">
        <authorList>
            <person name="Sun Q."/>
            <person name="Mori K."/>
        </authorList>
    </citation>
    <scope>NUCLEOTIDE SEQUENCE [LARGE SCALE GENOMIC DNA]</scope>
    <source>
        <strain evidence="3 4">JCM 3143</strain>
    </source>
</reference>
<comment type="caution">
    <text evidence="3">The sequence shown here is derived from an EMBL/GenBank/DDBJ whole genome shotgun (WGS) entry which is preliminary data.</text>
</comment>